<dbReference type="InterPro" id="IPR026444">
    <property type="entry name" value="Secre_tail"/>
</dbReference>
<dbReference type="PANTHER" id="PTHR42754:SF1">
    <property type="entry name" value="LIPOPROTEIN"/>
    <property type="match status" value="1"/>
</dbReference>
<dbReference type="InterPro" id="IPR008979">
    <property type="entry name" value="Galactose-bd-like_sf"/>
</dbReference>
<evidence type="ECO:0000256" key="4">
    <source>
        <dbReference type="SAM" id="Phobius"/>
    </source>
</evidence>
<dbReference type="NCBIfam" id="NF033679">
    <property type="entry name" value="DNRLRE_dom"/>
    <property type="match status" value="1"/>
</dbReference>
<evidence type="ECO:0000313" key="8">
    <source>
        <dbReference type="EMBL" id="QRR01440.1"/>
    </source>
</evidence>
<dbReference type="RefSeq" id="WP_204663760.1">
    <property type="nucleotide sequence ID" value="NZ_CP056775.1"/>
</dbReference>
<protein>
    <submittedName>
        <fullName evidence="8">DNRLRE domain-containing protein</fullName>
    </submittedName>
</protein>
<feature type="domain" description="Malectin" evidence="5">
    <location>
        <begin position="576"/>
        <end position="718"/>
    </location>
</feature>
<name>A0ABX7I6C6_9BACT</name>
<dbReference type="PANTHER" id="PTHR42754">
    <property type="entry name" value="ENDOGLUCANASE"/>
    <property type="match status" value="1"/>
</dbReference>
<keyword evidence="4" id="KW-0472">Membrane</keyword>
<evidence type="ECO:0000259" key="6">
    <source>
        <dbReference type="Pfam" id="PF18962"/>
    </source>
</evidence>
<comment type="subcellular location">
    <subcellularLocation>
        <location evidence="1">Secreted</location>
    </subcellularLocation>
</comment>
<evidence type="ECO:0000256" key="1">
    <source>
        <dbReference type="ARBA" id="ARBA00004613"/>
    </source>
</evidence>
<dbReference type="EMBL" id="CP056775">
    <property type="protein sequence ID" value="QRR01440.1"/>
    <property type="molecule type" value="Genomic_DNA"/>
</dbReference>
<keyword evidence="4" id="KW-0812">Transmembrane</keyword>
<feature type="domain" description="Carbohydrate-binding module family 96" evidence="7">
    <location>
        <begin position="739"/>
        <end position="902"/>
    </location>
</feature>
<sequence length="1011" mass="109111">MESMLPTFFCRAKRIFRRLVLTTGSSNGGSDFKTRLNSKFAGPWLMIFLFIAANLSAQPALMWNKTFGGNNRDVLRQMEQTTDGGYILGGTTESDISGDKTQASKGSADFWVVKVSANGTKEWDKTFGGSGFDELIAVHQTRDGGYILGGRSDSNAGGDKSSNDRRLTAGGRGDYWIVKISATGIKQWDKTIGGTGSDYLTSVRQTPDNGYLLAGFSESGVGGEKSQPALETTFPRDNWLVKISETGNKVWDRTFGTTYQDAMLSMDVTEDGGCLVSGNVIGQETNLQWYLAKFSPTGTRLWEKLISTNGNDLLQEAHMTSDGGYILGASAQRPHNDYIVAKLNTNAEVVWNKAFSGLATDFSTSIDILASVIQTKDGGYLVGGYSSGDAGSAKSEDSKGLDDYWVIKLYPDGTKQWDKSVGGTSYDYLASVIQTKDDGYALGGYSTSPAGKDKTEGSRGGFDMWITKLAPESNNKYLIFSSGTLNFRLENGTSKASKTVMLAASADSTAVTFTKSANSNWLTLPAAALGQLTFGINAAGLSPGSYTAKVTASAPGYRNAILMVELTVKPVNTGTTVRINAGGAAFTTVGGKLFSADRYFSGIDRIHTIPAGDILKTEDDALYRSERSATSFSYNIPVKNGEYVVVLHFAEIYFGAPGGPKASPRQRLFNIDIEGLNRASEYNISAYAGGPMRAVQEEYTQVVVSDGLLNIDFLNAGANLPSVAAIEVVPASEYISTIVLSPLADVHVRDSELAAQNFGASELLEVKSANGNGNRNTYLQFSVTGLYEPKLIISAKLRVYGYNVENNTNVNVSAYGIDNDEWTESGINWQNAPMAGLIPEGYTNVNAENKYYEIDVTNYVRAQVGDDGFVSLMLKNPTLRNRKLYFHSKENPSGNAPQLVILTNGAYTTPNRMNMERTNPATTLKQENKKSIIYPNPVKKQLVLTLSDKHQGAVRLQLINGLGTAYELAAPRVNEGKVEVDISGLPLSKGIYLLKVGSATATEVLKVLVTQ</sequence>
<evidence type="ECO:0000259" key="7">
    <source>
        <dbReference type="Pfam" id="PF24517"/>
    </source>
</evidence>
<accession>A0ABX7I6C6</accession>
<dbReference type="NCBIfam" id="TIGR04183">
    <property type="entry name" value="Por_Secre_tail"/>
    <property type="match status" value="1"/>
</dbReference>
<keyword evidence="4" id="KW-1133">Transmembrane helix</keyword>
<evidence type="ECO:0000256" key="3">
    <source>
        <dbReference type="ARBA" id="ARBA00022729"/>
    </source>
</evidence>
<proteinExistence type="predicted"/>
<evidence type="ECO:0000256" key="2">
    <source>
        <dbReference type="ARBA" id="ARBA00022525"/>
    </source>
</evidence>
<feature type="domain" description="Secretion system C-terminal sorting" evidence="6">
    <location>
        <begin position="933"/>
        <end position="1008"/>
    </location>
</feature>
<dbReference type="Pfam" id="PF18962">
    <property type="entry name" value="Por_Secre_tail"/>
    <property type="match status" value="1"/>
</dbReference>
<reference evidence="8 9" key="1">
    <citation type="submission" date="2020-06" db="EMBL/GenBank/DDBJ databases">
        <title>Dyadobacter sandarakinus sp. nov., isolated from the soil of the Arctic Yellow River Station.</title>
        <authorList>
            <person name="Zhang Y."/>
            <person name="Peng F."/>
        </authorList>
    </citation>
    <scope>NUCLEOTIDE SEQUENCE [LARGE SCALE GENOMIC DNA]</scope>
    <source>
        <strain evidence="8 9">Q3-56</strain>
    </source>
</reference>
<dbReference type="Pfam" id="PF24517">
    <property type="entry name" value="CBM96"/>
    <property type="match status" value="1"/>
</dbReference>
<evidence type="ECO:0000313" key="9">
    <source>
        <dbReference type="Proteomes" id="UP000612680"/>
    </source>
</evidence>
<keyword evidence="2" id="KW-0964">Secreted</keyword>
<dbReference type="Gene3D" id="2.60.120.430">
    <property type="entry name" value="Galactose-binding lectin"/>
    <property type="match status" value="1"/>
</dbReference>
<organism evidence="8 9">
    <name type="scientific">Dyadobacter sandarakinus</name>
    <dbReference type="NCBI Taxonomy" id="2747268"/>
    <lineage>
        <taxon>Bacteria</taxon>
        <taxon>Pseudomonadati</taxon>
        <taxon>Bacteroidota</taxon>
        <taxon>Cytophagia</taxon>
        <taxon>Cytophagales</taxon>
        <taxon>Spirosomataceae</taxon>
        <taxon>Dyadobacter</taxon>
    </lineage>
</organism>
<dbReference type="InterPro" id="IPR021720">
    <property type="entry name" value="Malectin_dom"/>
</dbReference>
<dbReference type="Proteomes" id="UP000612680">
    <property type="component" value="Chromosome"/>
</dbReference>
<feature type="transmembrane region" description="Helical" evidence="4">
    <location>
        <begin position="43"/>
        <end position="63"/>
    </location>
</feature>
<dbReference type="Pfam" id="PF11721">
    <property type="entry name" value="Malectin"/>
    <property type="match status" value="1"/>
</dbReference>
<keyword evidence="9" id="KW-1185">Reference proteome</keyword>
<dbReference type="InterPro" id="IPR055372">
    <property type="entry name" value="CBM96"/>
</dbReference>
<gene>
    <name evidence="8" type="ORF">HWI92_11255</name>
</gene>
<dbReference type="SUPFAM" id="SSF49785">
    <property type="entry name" value="Galactose-binding domain-like"/>
    <property type="match status" value="1"/>
</dbReference>
<keyword evidence="3" id="KW-0732">Signal</keyword>
<evidence type="ECO:0000259" key="5">
    <source>
        <dbReference type="Pfam" id="PF11721"/>
    </source>
</evidence>